<proteinExistence type="predicted"/>
<accession>A0A9P8LQZ0</accession>
<gene>
    <name evidence="1" type="ORF">SS50377_24744</name>
</gene>
<dbReference type="EMBL" id="AUWU02000005">
    <property type="protein sequence ID" value="KAH0572633.1"/>
    <property type="molecule type" value="Genomic_DNA"/>
</dbReference>
<evidence type="ECO:0000313" key="1">
    <source>
        <dbReference type="EMBL" id="KAH0572633.1"/>
    </source>
</evidence>
<dbReference type="AlphaFoldDB" id="A0A9P8LQZ0"/>
<dbReference type="KEGG" id="ssao:94298767"/>
<sequence length="97" mass="10505">MGAVSQNLKAILGNENHAHIEPDKAQQSQVPNIVSHTALPSLIHVPTSTFQSMIKPAIEHTTNSSKISSSRCQSQIGLLVNVVSARSSMLDNNQQYK</sequence>
<dbReference type="RefSeq" id="XP_067763406.1">
    <property type="nucleotide sequence ID" value="XM_067908585.1"/>
</dbReference>
<comment type="caution">
    <text evidence="1">The sequence shown here is derived from an EMBL/GenBank/DDBJ whole genome shotgun (WGS) entry which is preliminary data.</text>
</comment>
<name>A0A9P8LQZ0_9EUKA</name>
<dbReference type="Proteomes" id="UP000018208">
    <property type="component" value="Unassembled WGS sequence"/>
</dbReference>
<reference evidence="1 2" key="1">
    <citation type="journal article" date="2014" name="PLoS Genet.">
        <title>The Genome of Spironucleus salmonicida Highlights a Fish Pathogen Adapted to Fluctuating Environments.</title>
        <authorList>
            <person name="Xu F."/>
            <person name="Jerlstrom-Hultqvist J."/>
            <person name="Einarsson E."/>
            <person name="Astvaldsson A."/>
            <person name="Svard S.G."/>
            <person name="Andersson J.O."/>
        </authorList>
    </citation>
    <scope>NUCLEOTIDE SEQUENCE [LARGE SCALE GENOMIC DNA]</scope>
    <source>
        <strain evidence="1 2">ATCC 50377</strain>
    </source>
</reference>
<protein>
    <submittedName>
        <fullName evidence="1">Uncharacterized protein</fullName>
    </submittedName>
</protein>
<evidence type="ECO:0000313" key="2">
    <source>
        <dbReference type="Proteomes" id="UP000018208"/>
    </source>
</evidence>
<keyword evidence="2" id="KW-1185">Reference proteome</keyword>
<organism evidence="1 2">
    <name type="scientific">Spironucleus salmonicida</name>
    <dbReference type="NCBI Taxonomy" id="348837"/>
    <lineage>
        <taxon>Eukaryota</taxon>
        <taxon>Metamonada</taxon>
        <taxon>Diplomonadida</taxon>
        <taxon>Hexamitidae</taxon>
        <taxon>Hexamitinae</taxon>
        <taxon>Spironucleus</taxon>
    </lineage>
</organism>
<dbReference type="GeneID" id="94298767"/>